<dbReference type="RefSeq" id="WP_345937271.1">
    <property type="nucleotide sequence ID" value="NZ_JBBKTW010000003.1"/>
</dbReference>
<evidence type="ECO:0000256" key="1">
    <source>
        <dbReference type="ARBA" id="ARBA00005953"/>
    </source>
</evidence>
<dbReference type="CDD" id="cd00586">
    <property type="entry name" value="4HBT"/>
    <property type="match status" value="1"/>
</dbReference>
<dbReference type="PIRSF" id="PIRSF003230">
    <property type="entry name" value="YbgC"/>
    <property type="match status" value="1"/>
</dbReference>
<proteinExistence type="inferred from homology"/>
<dbReference type="SUPFAM" id="SSF54637">
    <property type="entry name" value="Thioesterase/thiol ester dehydrase-isomerase"/>
    <property type="match status" value="1"/>
</dbReference>
<dbReference type="NCBIfam" id="TIGR02799">
    <property type="entry name" value="thio_ybgC"/>
    <property type="match status" value="1"/>
</dbReference>
<keyword evidence="2" id="KW-0378">Hydrolase</keyword>
<gene>
    <name evidence="3" type="primary">ybgC</name>
    <name evidence="3" type="ORF">WG926_10365</name>
</gene>
<dbReference type="InterPro" id="IPR029069">
    <property type="entry name" value="HotDog_dom_sf"/>
</dbReference>
<dbReference type="InterPro" id="IPR006684">
    <property type="entry name" value="YbgC/YbaW"/>
</dbReference>
<comment type="caution">
    <text evidence="3">The sequence shown here is derived from an EMBL/GenBank/DDBJ whole genome shotgun (WGS) entry which is preliminary data.</text>
</comment>
<dbReference type="PANTHER" id="PTHR31793:SF37">
    <property type="entry name" value="ACYL-COA THIOESTER HYDROLASE YBGC"/>
    <property type="match status" value="1"/>
</dbReference>
<dbReference type="EMBL" id="JBBKTW010000003">
    <property type="protein sequence ID" value="MEN2988706.1"/>
    <property type="molecule type" value="Genomic_DNA"/>
</dbReference>
<evidence type="ECO:0000256" key="2">
    <source>
        <dbReference type="ARBA" id="ARBA00022801"/>
    </source>
</evidence>
<sequence length="150" mass="17150">MTEIRPETVQPDIIRVRVYWEDTDAAGIVYYANYLKFMERGRTEWLRRRGIDQRPLLERDGFGFAVREVALDYQAPARLEDMLTVSTVISAHGGAWVTFDQMVSRGDQLLVRGTIKCVALSPATGQPRRLPKELVALVRTRDRIVNLSSK</sequence>
<reference evidence="3 4" key="1">
    <citation type="submission" date="2024-03" db="EMBL/GenBank/DDBJ databases">
        <title>High-quality draft genome sequencing of Tistrella sp. BH-R2-4.</title>
        <authorList>
            <person name="Dong C."/>
        </authorList>
    </citation>
    <scope>NUCLEOTIDE SEQUENCE [LARGE SCALE GENOMIC DNA]</scope>
    <source>
        <strain evidence="3 4">BH-R2-4</strain>
    </source>
</reference>
<dbReference type="PANTHER" id="PTHR31793">
    <property type="entry name" value="4-HYDROXYBENZOYL-COA THIOESTERASE FAMILY MEMBER"/>
    <property type="match status" value="1"/>
</dbReference>
<dbReference type="Gene3D" id="3.10.129.10">
    <property type="entry name" value="Hotdog Thioesterase"/>
    <property type="match status" value="1"/>
</dbReference>
<keyword evidence="4" id="KW-1185">Reference proteome</keyword>
<dbReference type="NCBIfam" id="TIGR00051">
    <property type="entry name" value="YbgC/FadM family acyl-CoA thioesterase"/>
    <property type="match status" value="1"/>
</dbReference>
<protein>
    <submittedName>
        <fullName evidence="3">Tol-pal system-associated acyl-CoA thioesterase</fullName>
    </submittedName>
</protein>
<accession>A0ABU9YIU0</accession>
<dbReference type="InterPro" id="IPR014166">
    <property type="entry name" value="Tol-Pal_acyl-CoA_thioesterase"/>
</dbReference>
<dbReference type="Proteomes" id="UP001413721">
    <property type="component" value="Unassembled WGS sequence"/>
</dbReference>
<organism evidence="3 4">
    <name type="scientific">Tistrella arctica</name>
    <dbReference type="NCBI Taxonomy" id="3133430"/>
    <lineage>
        <taxon>Bacteria</taxon>
        <taxon>Pseudomonadati</taxon>
        <taxon>Pseudomonadota</taxon>
        <taxon>Alphaproteobacteria</taxon>
        <taxon>Geminicoccales</taxon>
        <taxon>Geminicoccaceae</taxon>
        <taxon>Tistrella</taxon>
    </lineage>
</organism>
<comment type="similarity">
    <text evidence="1">Belongs to the 4-hydroxybenzoyl-CoA thioesterase family.</text>
</comment>
<evidence type="ECO:0000313" key="4">
    <source>
        <dbReference type="Proteomes" id="UP001413721"/>
    </source>
</evidence>
<name>A0ABU9YIU0_9PROT</name>
<dbReference type="Pfam" id="PF13279">
    <property type="entry name" value="4HBT_2"/>
    <property type="match status" value="1"/>
</dbReference>
<evidence type="ECO:0000313" key="3">
    <source>
        <dbReference type="EMBL" id="MEN2988706.1"/>
    </source>
</evidence>
<dbReference type="InterPro" id="IPR050563">
    <property type="entry name" value="4-hydroxybenzoyl-CoA_TE"/>
</dbReference>